<proteinExistence type="predicted"/>
<organism evidence="1 2">
    <name type="scientific">Effrenium voratum</name>
    <dbReference type="NCBI Taxonomy" id="2562239"/>
    <lineage>
        <taxon>Eukaryota</taxon>
        <taxon>Sar</taxon>
        <taxon>Alveolata</taxon>
        <taxon>Dinophyceae</taxon>
        <taxon>Suessiales</taxon>
        <taxon>Symbiodiniaceae</taxon>
        <taxon>Effrenium</taxon>
    </lineage>
</organism>
<reference evidence="1" key="1">
    <citation type="submission" date="2023-08" db="EMBL/GenBank/DDBJ databases">
        <authorList>
            <person name="Chen Y."/>
            <person name="Shah S."/>
            <person name="Dougan E. K."/>
            <person name="Thang M."/>
            <person name="Chan C."/>
        </authorList>
    </citation>
    <scope>NUCLEOTIDE SEQUENCE</scope>
</reference>
<gene>
    <name evidence="1" type="ORF">EVOR1521_LOCUS4155</name>
</gene>
<sequence>MGDAISPPLFFSADYDVSWLALDETVVTLRRPDLPAQSSTQRCFLRMSPSGKNTPQCHASTRGPLASQVAEDLSPMLAQTRDPTLCARGKAGVLFMLGPQFYRAHVSRCTKAKRQSGVCKTT</sequence>
<evidence type="ECO:0000313" key="1">
    <source>
        <dbReference type="EMBL" id="CAJ1374668.1"/>
    </source>
</evidence>
<dbReference type="AlphaFoldDB" id="A0AA36MP04"/>
<protein>
    <submittedName>
        <fullName evidence="1">Uncharacterized protein</fullName>
    </submittedName>
</protein>
<evidence type="ECO:0000313" key="2">
    <source>
        <dbReference type="Proteomes" id="UP001178507"/>
    </source>
</evidence>
<comment type="caution">
    <text evidence="1">The sequence shown here is derived from an EMBL/GenBank/DDBJ whole genome shotgun (WGS) entry which is preliminary data.</text>
</comment>
<keyword evidence="2" id="KW-1185">Reference proteome</keyword>
<accession>A0AA36MP04</accession>
<dbReference type="Proteomes" id="UP001178507">
    <property type="component" value="Unassembled WGS sequence"/>
</dbReference>
<name>A0AA36MP04_9DINO</name>
<dbReference type="EMBL" id="CAUJNA010000269">
    <property type="protein sequence ID" value="CAJ1374668.1"/>
    <property type="molecule type" value="Genomic_DNA"/>
</dbReference>